<dbReference type="InterPro" id="IPR007936">
    <property type="entry name" value="VapE-like_dom"/>
</dbReference>
<comment type="caution">
    <text evidence="3">The sequence shown here is derived from an EMBL/GenBank/DDBJ whole genome shotgun (WGS) entry which is preliminary data.</text>
</comment>
<sequence length="458" mass="50884">MTIPTIDDVVSGLRGEAPQALPPARGVQPGGRAIAKPGPAKPAAPATAPATRALTDPVNQYGFPDQSDKGVPMNTRENLEYVLECYGITARYNVIRKKIEVLIPGHATSVDNKQKATLAEITSICARNRMPKTDIDQYLVAIADRNQHNPVKTWIESKPWDGVSRFDALAATIELAEGYPAAMRDALLRRWLISAVAAAFMPEGFEAHGALVFTGPQGAGKTRWFKRLAPAESNLVLTGAMLDPANKDTIITAVSHWIVELGEVDATFKKADIARLKAFITQSTDKFRRPYEREDDERDRRTVFCASVNDANYLVDDSGNRRWWTVAVGRIDYQHTIDMQQVWAEVLTWFKAGEQWHLTADENTRLKAINDGHEQSDPIAELILAAFDPSAPEVKHMQASEVLRVIGYNQPTSVQASKAGKALAKLGFRKSKNEGRQGFWMPRSRNERWQPDDDGRPF</sequence>
<feature type="compositionally biased region" description="Basic and acidic residues" evidence="1">
    <location>
        <begin position="444"/>
        <end position="458"/>
    </location>
</feature>
<dbReference type="Proteomes" id="UP000248899">
    <property type="component" value="Unassembled WGS sequence"/>
</dbReference>
<dbReference type="EMBL" id="QLUZ01000007">
    <property type="protein sequence ID" value="RAQ10245.1"/>
    <property type="molecule type" value="Genomic_DNA"/>
</dbReference>
<evidence type="ECO:0000313" key="3">
    <source>
        <dbReference type="EMBL" id="RAQ10245.1"/>
    </source>
</evidence>
<feature type="compositionally biased region" description="Low complexity" evidence="1">
    <location>
        <begin position="30"/>
        <end position="49"/>
    </location>
</feature>
<gene>
    <name evidence="3" type="ORF">DPR02_15565</name>
</gene>
<evidence type="ECO:0000256" key="1">
    <source>
        <dbReference type="SAM" id="MobiDB-lite"/>
    </source>
</evidence>
<dbReference type="PANTHER" id="PTHR34985:SF1">
    <property type="entry name" value="SLR0554 PROTEIN"/>
    <property type="match status" value="1"/>
</dbReference>
<name>A0AAQ0JL02_BURCE</name>
<dbReference type="RefSeq" id="WP_111939901.1">
    <property type="nucleotide sequence ID" value="NZ_QLUZ01000007.1"/>
</dbReference>
<organism evidence="3 4">
    <name type="scientific">Burkholderia cepacia</name>
    <name type="common">Pseudomonas cepacia</name>
    <dbReference type="NCBI Taxonomy" id="292"/>
    <lineage>
        <taxon>Bacteria</taxon>
        <taxon>Pseudomonadati</taxon>
        <taxon>Pseudomonadota</taxon>
        <taxon>Betaproteobacteria</taxon>
        <taxon>Burkholderiales</taxon>
        <taxon>Burkholderiaceae</taxon>
        <taxon>Burkholderia</taxon>
        <taxon>Burkholderia cepacia complex</taxon>
    </lineage>
</organism>
<reference evidence="3 4" key="1">
    <citation type="submission" date="2018-06" db="EMBL/GenBank/DDBJ databases">
        <title>Towards the identification of Burkholderia cepacia strain which caused fatal septicemia.</title>
        <authorList>
            <person name="Bui L.A.T."/>
            <person name="Zakharova I.B."/>
            <person name="Shpak I.M."/>
            <person name="Teteryatnikova N."/>
            <person name="Ustinov D.V."/>
            <person name="Kuzyutina Y.A."/>
            <person name="Nguyen H.N."/>
            <person name="Antonov A.S."/>
            <person name="Avdyusheva E.F."/>
            <person name="Victorov D.V."/>
        </authorList>
    </citation>
    <scope>NUCLEOTIDE SEQUENCE [LARGE SCALE GENOMIC DNA]</scope>
    <source>
        <strain evidence="3 4">PT02</strain>
    </source>
</reference>
<protein>
    <submittedName>
        <fullName evidence="3">Virulence-associated E family protein</fullName>
    </submittedName>
</protein>
<feature type="domain" description="Virulence-associated protein E-like" evidence="2">
    <location>
        <begin position="156"/>
        <end position="374"/>
    </location>
</feature>
<dbReference type="PANTHER" id="PTHR34985">
    <property type="entry name" value="SLR0554 PROTEIN"/>
    <property type="match status" value="1"/>
</dbReference>
<proteinExistence type="predicted"/>
<dbReference type="AlphaFoldDB" id="A0AAQ0JL02"/>
<dbReference type="Pfam" id="PF05272">
    <property type="entry name" value="VapE-like_dom"/>
    <property type="match status" value="1"/>
</dbReference>
<evidence type="ECO:0000259" key="2">
    <source>
        <dbReference type="Pfam" id="PF05272"/>
    </source>
</evidence>
<feature type="region of interest" description="Disordered" evidence="1">
    <location>
        <begin position="14"/>
        <end position="49"/>
    </location>
</feature>
<evidence type="ECO:0000313" key="4">
    <source>
        <dbReference type="Proteomes" id="UP000248899"/>
    </source>
</evidence>
<feature type="region of interest" description="Disordered" evidence="1">
    <location>
        <begin position="434"/>
        <end position="458"/>
    </location>
</feature>
<accession>A0AAQ0JL02</accession>